<keyword evidence="3" id="KW-1185">Reference proteome</keyword>
<keyword evidence="1" id="KW-0472">Membrane</keyword>
<dbReference type="EMBL" id="NRJH01000014">
    <property type="protein sequence ID" value="RIY33474.1"/>
    <property type="molecule type" value="Genomic_DNA"/>
</dbReference>
<dbReference type="AlphaFoldDB" id="A0A3A1YBA2"/>
<dbReference type="Proteomes" id="UP000266258">
    <property type="component" value="Unassembled WGS sequence"/>
</dbReference>
<accession>A0A3A1YBA2</accession>
<sequence length="86" mass="8709">MSQSQTSVVPAVERPSFLNRLALALFAVLVVVAGVFISLAAIALAASIIGFLLSVAVGLAAIVAGALVLLIAGTKIGIIFSDLFKK</sequence>
<protein>
    <submittedName>
        <fullName evidence="2">Uncharacterized protein</fullName>
    </submittedName>
</protein>
<keyword evidence="1" id="KW-0812">Transmembrane</keyword>
<reference evidence="2 3" key="1">
    <citation type="submission" date="2017-08" db="EMBL/GenBank/DDBJ databases">
        <title>Reclassification of Bisgaard taxon 37 and 44.</title>
        <authorList>
            <person name="Christensen H."/>
        </authorList>
    </citation>
    <scope>NUCLEOTIDE SEQUENCE [LARGE SCALE GENOMIC DNA]</scope>
    <source>
        <strain evidence="2 3">B96_4</strain>
    </source>
</reference>
<feature type="transmembrane region" description="Helical" evidence="1">
    <location>
        <begin position="21"/>
        <end position="49"/>
    </location>
</feature>
<name>A0A3A1YBA2_9GAMM</name>
<proteinExistence type="predicted"/>
<dbReference type="RefSeq" id="WP_119496559.1">
    <property type="nucleotide sequence ID" value="NZ_NRJH01000014.1"/>
</dbReference>
<feature type="transmembrane region" description="Helical" evidence="1">
    <location>
        <begin position="55"/>
        <end position="80"/>
    </location>
</feature>
<evidence type="ECO:0000256" key="1">
    <source>
        <dbReference type="SAM" id="Phobius"/>
    </source>
</evidence>
<organism evidence="2 3">
    <name type="scientific">Psittacicella melopsittaci</name>
    <dbReference type="NCBI Taxonomy" id="2028576"/>
    <lineage>
        <taxon>Bacteria</taxon>
        <taxon>Pseudomonadati</taxon>
        <taxon>Pseudomonadota</taxon>
        <taxon>Gammaproteobacteria</taxon>
        <taxon>Pasteurellales</taxon>
        <taxon>Psittacicellaceae</taxon>
        <taxon>Psittacicella</taxon>
    </lineage>
</organism>
<keyword evidence="1" id="KW-1133">Transmembrane helix</keyword>
<gene>
    <name evidence="2" type="ORF">CJP74_01745</name>
</gene>
<evidence type="ECO:0000313" key="2">
    <source>
        <dbReference type="EMBL" id="RIY33474.1"/>
    </source>
</evidence>
<comment type="caution">
    <text evidence="2">The sequence shown here is derived from an EMBL/GenBank/DDBJ whole genome shotgun (WGS) entry which is preliminary data.</text>
</comment>
<evidence type="ECO:0000313" key="3">
    <source>
        <dbReference type="Proteomes" id="UP000266258"/>
    </source>
</evidence>